<protein>
    <submittedName>
        <fullName evidence="2">Uncharacterized protein</fullName>
    </submittedName>
</protein>
<dbReference type="EMBL" id="CM035426">
    <property type="protein sequence ID" value="KAH7315163.1"/>
    <property type="molecule type" value="Genomic_DNA"/>
</dbReference>
<reference evidence="2" key="1">
    <citation type="submission" date="2021-08" db="EMBL/GenBank/DDBJ databases">
        <title>WGS assembly of Ceratopteris richardii.</title>
        <authorList>
            <person name="Marchant D.B."/>
            <person name="Chen G."/>
            <person name="Jenkins J."/>
            <person name="Shu S."/>
            <person name="Leebens-Mack J."/>
            <person name="Grimwood J."/>
            <person name="Schmutz J."/>
            <person name="Soltis P."/>
            <person name="Soltis D."/>
            <person name="Chen Z.-H."/>
        </authorList>
    </citation>
    <scope>NUCLEOTIDE SEQUENCE</scope>
    <source>
        <strain evidence="2">Whitten #5841</strain>
        <tissue evidence="2">Leaf</tissue>
    </source>
</reference>
<gene>
    <name evidence="2" type="ORF">KP509_21G036800</name>
</gene>
<feature type="region of interest" description="Disordered" evidence="1">
    <location>
        <begin position="97"/>
        <end position="123"/>
    </location>
</feature>
<feature type="compositionally biased region" description="Basic and acidic residues" evidence="1">
    <location>
        <begin position="97"/>
        <end position="109"/>
    </location>
</feature>
<sequence>MMIINLQVKHYGVSQQLSTLSAKTQVNWAEIVFWKLKKVRRLFRRTGKAMNAVLDSKVEVVFTLLFTKTPTYLPREYTVCSLKVFLQILKEMAAKRKPVEGTSHEQMEIERDEDEESMRQQVEENQQRECYILEMYVPGGTRSSLLGG</sequence>
<organism evidence="2 3">
    <name type="scientific">Ceratopteris richardii</name>
    <name type="common">Triangle waterfern</name>
    <dbReference type="NCBI Taxonomy" id="49495"/>
    <lineage>
        <taxon>Eukaryota</taxon>
        <taxon>Viridiplantae</taxon>
        <taxon>Streptophyta</taxon>
        <taxon>Embryophyta</taxon>
        <taxon>Tracheophyta</taxon>
        <taxon>Polypodiopsida</taxon>
        <taxon>Polypodiidae</taxon>
        <taxon>Polypodiales</taxon>
        <taxon>Pteridineae</taxon>
        <taxon>Pteridaceae</taxon>
        <taxon>Parkerioideae</taxon>
        <taxon>Ceratopteris</taxon>
    </lineage>
</organism>
<name>A0A8T2SC36_CERRI</name>
<evidence type="ECO:0000313" key="3">
    <source>
        <dbReference type="Proteomes" id="UP000825935"/>
    </source>
</evidence>
<keyword evidence="3" id="KW-1185">Reference proteome</keyword>
<proteinExistence type="predicted"/>
<evidence type="ECO:0000313" key="2">
    <source>
        <dbReference type="EMBL" id="KAH7315163.1"/>
    </source>
</evidence>
<comment type="caution">
    <text evidence="2">The sequence shown here is derived from an EMBL/GenBank/DDBJ whole genome shotgun (WGS) entry which is preliminary data.</text>
</comment>
<evidence type="ECO:0000256" key="1">
    <source>
        <dbReference type="SAM" id="MobiDB-lite"/>
    </source>
</evidence>
<accession>A0A8T2SC36</accession>
<dbReference type="AlphaFoldDB" id="A0A8T2SC36"/>
<dbReference type="Proteomes" id="UP000825935">
    <property type="component" value="Chromosome 21"/>
</dbReference>